<reference evidence="7 8" key="1">
    <citation type="submission" date="2024-05" db="EMBL/GenBank/DDBJ databases">
        <title>Genome sequence of Ponticoccus litoralis KCCM 90028.</title>
        <authorList>
            <person name="Kim J.M."/>
            <person name="Lee J.K."/>
            <person name="Choi B.J."/>
            <person name="Bayburt H."/>
            <person name="Baek J.H."/>
            <person name="Jeon C.O."/>
        </authorList>
    </citation>
    <scope>NUCLEOTIDE SEQUENCE [LARGE SCALE GENOMIC DNA]</scope>
    <source>
        <strain evidence="7 8">KCCM 90028</strain>
    </source>
</reference>
<dbReference type="GO" id="GO:0055085">
    <property type="term" value="P:transmembrane transport"/>
    <property type="evidence" value="ECO:0007669"/>
    <property type="project" value="TreeGrafter"/>
</dbReference>
<sequence length="392" mass="42374">MSATHTPKTIAIPLVGIFLILFVQGLSSGASFLIPVTSAILAYFVLSRPRRWLSQRGLPNGLVALGFTLLILLLVVGALIYFAEPVSDLLRRLPWLVRDVQREIGSLSDSPIRAVAEAADAMNAMIDTDEDGDGKMKVEVVEEGSASKQILFLAPMVLSQVLFAIIFLYFLLASGDFFLRRMIESLDRVEDKSRALEVVETIELRLGQYLGAITVINAGLGLSVGTLMYLWGIEQYMVIGVMAFALNFVPYVGGLVGTCIAVLLAFSQGESFWVLVGAGASYAAATGLEGQLITPSLVSRQMRLNAPILFLVVAFFAYIWSIIGMIVAVPILIVIKIFCDEIAPLHNVGHFLGGAEAEEDFDVDDTTVMPQPAPVEGLASSHIEAGREAHRG</sequence>
<dbReference type="InterPro" id="IPR002549">
    <property type="entry name" value="AI-2E-like"/>
</dbReference>
<feature type="transmembrane region" description="Helical" evidence="6">
    <location>
        <begin position="57"/>
        <end position="83"/>
    </location>
</feature>
<evidence type="ECO:0000256" key="6">
    <source>
        <dbReference type="SAM" id="Phobius"/>
    </source>
</evidence>
<dbReference type="PANTHER" id="PTHR21716">
    <property type="entry name" value="TRANSMEMBRANE PROTEIN"/>
    <property type="match status" value="1"/>
</dbReference>
<evidence type="ECO:0000256" key="4">
    <source>
        <dbReference type="ARBA" id="ARBA00022989"/>
    </source>
</evidence>
<keyword evidence="8" id="KW-1185">Reference proteome</keyword>
<keyword evidence="4 6" id="KW-1133">Transmembrane helix</keyword>
<protein>
    <submittedName>
        <fullName evidence="7">AI-2E family transporter</fullName>
    </submittedName>
</protein>
<dbReference type="RefSeq" id="WP_347167540.1">
    <property type="nucleotide sequence ID" value="NZ_JBDNCH010000002.1"/>
</dbReference>
<evidence type="ECO:0000256" key="3">
    <source>
        <dbReference type="ARBA" id="ARBA00022692"/>
    </source>
</evidence>
<dbReference type="AlphaFoldDB" id="A0AAW9SIQ9"/>
<proteinExistence type="inferred from homology"/>
<feature type="transmembrane region" description="Helical" evidence="6">
    <location>
        <begin position="12"/>
        <end position="45"/>
    </location>
</feature>
<dbReference type="EMBL" id="JBDNCH010000002">
    <property type="protein sequence ID" value="MEN9062587.1"/>
    <property type="molecule type" value="Genomic_DNA"/>
</dbReference>
<dbReference type="Pfam" id="PF01594">
    <property type="entry name" value="AI-2E_transport"/>
    <property type="match status" value="1"/>
</dbReference>
<keyword evidence="3 6" id="KW-0812">Transmembrane</keyword>
<dbReference type="GO" id="GO:0016020">
    <property type="term" value="C:membrane"/>
    <property type="evidence" value="ECO:0007669"/>
    <property type="project" value="UniProtKB-SubCell"/>
</dbReference>
<dbReference type="Proteomes" id="UP001428774">
    <property type="component" value="Unassembled WGS sequence"/>
</dbReference>
<gene>
    <name evidence="7" type="ORF">ABFB10_17975</name>
</gene>
<dbReference type="PANTHER" id="PTHR21716:SF16">
    <property type="entry name" value="BLL1467 PROTEIN"/>
    <property type="match status" value="1"/>
</dbReference>
<accession>A0AAW9SIQ9</accession>
<comment type="similarity">
    <text evidence="2">Belongs to the autoinducer-2 exporter (AI-2E) (TC 2.A.86) family.</text>
</comment>
<comment type="caution">
    <text evidence="7">The sequence shown here is derived from an EMBL/GenBank/DDBJ whole genome shotgun (WGS) entry which is preliminary data.</text>
</comment>
<evidence type="ECO:0000313" key="8">
    <source>
        <dbReference type="Proteomes" id="UP001428774"/>
    </source>
</evidence>
<feature type="transmembrane region" description="Helical" evidence="6">
    <location>
        <begin position="308"/>
        <end position="335"/>
    </location>
</feature>
<feature type="transmembrane region" description="Helical" evidence="6">
    <location>
        <begin position="209"/>
        <end position="231"/>
    </location>
</feature>
<evidence type="ECO:0000256" key="2">
    <source>
        <dbReference type="ARBA" id="ARBA00009773"/>
    </source>
</evidence>
<organism evidence="7 8">
    <name type="scientific">Ponticoccus litoralis</name>
    <dbReference type="NCBI Taxonomy" id="422297"/>
    <lineage>
        <taxon>Bacteria</taxon>
        <taxon>Pseudomonadati</taxon>
        <taxon>Pseudomonadota</taxon>
        <taxon>Alphaproteobacteria</taxon>
        <taxon>Rhodobacterales</taxon>
        <taxon>Roseobacteraceae</taxon>
        <taxon>Ponticoccus</taxon>
    </lineage>
</organism>
<comment type="subcellular location">
    <subcellularLocation>
        <location evidence="1">Membrane</location>
        <topology evidence="1">Multi-pass membrane protein</topology>
    </subcellularLocation>
</comment>
<evidence type="ECO:0000256" key="1">
    <source>
        <dbReference type="ARBA" id="ARBA00004141"/>
    </source>
</evidence>
<feature type="transmembrane region" description="Helical" evidence="6">
    <location>
        <begin position="237"/>
        <end position="265"/>
    </location>
</feature>
<evidence type="ECO:0000313" key="7">
    <source>
        <dbReference type="EMBL" id="MEN9062587.1"/>
    </source>
</evidence>
<evidence type="ECO:0000256" key="5">
    <source>
        <dbReference type="ARBA" id="ARBA00023136"/>
    </source>
</evidence>
<feature type="transmembrane region" description="Helical" evidence="6">
    <location>
        <begin position="150"/>
        <end position="172"/>
    </location>
</feature>
<name>A0AAW9SIQ9_9RHOB</name>
<keyword evidence="5 6" id="KW-0472">Membrane</keyword>
<feature type="transmembrane region" description="Helical" evidence="6">
    <location>
        <begin position="272"/>
        <end position="288"/>
    </location>
</feature>